<reference evidence="1 2" key="1">
    <citation type="submission" date="2023-11" db="EMBL/GenBank/DDBJ databases">
        <title>Draft genome of Azohydromonas lata strain H1 (DSM1123), a polyhydroxyalkanoate producer.</title>
        <authorList>
            <person name="Traversa D."/>
            <person name="D'Addabbo P."/>
            <person name="Pazzani C."/>
            <person name="Manzari C."/>
            <person name="Chiara M."/>
            <person name="Scrascia M."/>
        </authorList>
    </citation>
    <scope>NUCLEOTIDE SEQUENCE [LARGE SCALE GENOMIC DNA]</scope>
    <source>
        <strain evidence="1 2">H1</strain>
    </source>
</reference>
<evidence type="ECO:0008006" key="3">
    <source>
        <dbReference type="Google" id="ProtNLM"/>
    </source>
</evidence>
<gene>
    <name evidence="1" type="ORF">SM757_19925</name>
</gene>
<organism evidence="1 2">
    <name type="scientific">Azohydromonas lata</name>
    <dbReference type="NCBI Taxonomy" id="45677"/>
    <lineage>
        <taxon>Bacteria</taxon>
        <taxon>Pseudomonadati</taxon>
        <taxon>Pseudomonadota</taxon>
        <taxon>Betaproteobacteria</taxon>
        <taxon>Burkholderiales</taxon>
        <taxon>Sphaerotilaceae</taxon>
        <taxon>Azohydromonas</taxon>
    </lineage>
</organism>
<evidence type="ECO:0000313" key="2">
    <source>
        <dbReference type="Proteomes" id="UP001293718"/>
    </source>
</evidence>
<dbReference type="RefSeq" id="WP_322466822.1">
    <property type="nucleotide sequence ID" value="NZ_JAXOJX010000035.1"/>
</dbReference>
<proteinExistence type="predicted"/>
<sequence>MKSPAMLLPPLLAILAGCAQTTPGWDERFGDSVRQARAQQTIDPAAGQRAAALAGLDGKASVGVMRALGISYGYSLREPAPPALVITLVPGTPGGQ</sequence>
<accession>A0ABU5IJ14</accession>
<name>A0ABU5IJ14_9BURK</name>
<keyword evidence="2" id="KW-1185">Reference proteome</keyword>
<dbReference type="PROSITE" id="PS51257">
    <property type="entry name" value="PROKAR_LIPOPROTEIN"/>
    <property type="match status" value="1"/>
</dbReference>
<comment type="caution">
    <text evidence="1">The sequence shown here is derived from an EMBL/GenBank/DDBJ whole genome shotgun (WGS) entry which is preliminary data.</text>
</comment>
<protein>
    <recommendedName>
        <fullName evidence="3">Lipoprotein</fullName>
    </recommendedName>
</protein>
<dbReference type="Proteomes" id="UP001293718">
    <property type="component" value="Unassembled WGS sequence"/>
</dbReference>
<dbReference type="EMBL" id="JAXOJX010000035">
    <property type="protein sequence ID" value="MDZ5458855.1"/>
    <property type="molecule type" value="Genomic_DNA"/>
</dbReference>
<evidence type="ECO:0000313" key="1">
    <source>
        <dbReference type="EMBL" id="MDZ5458855.1"/>
    </source>
</evidence>